<evidence type="ECO:0000313" key="3">
    <source>
        <dbReference type="Proteomes" id="UP000049127"/>
    </source>
</evidence>
<dbReference type="InterPro" id="IPR043129">
    <property type="entry name" value="ATPase_NBD"/>
</dbReference>
<sequence>MYYIGIDIGGTGVQAGLVDESGKIIFTNECITDVAAGFDKVMEDINIMVRDLLKENDIKISDIKSIGCGVPGFINKKGQVTCVNLNWKSEEFIKTLQSKFPEVKVYADNDATVAALAEAKAGSMKGCDVGVMYTLGTGVGGGIIINGKAFSGAHNMGSELGHVIIDSNYYDCSCGNNGCLETFCSATAIINYSKKLISEGRNSKILELANNDIDNVNAKNIFDAYRENDEVAVETINRFKEYLAKSIASIINTIDPEVISIGGGISRSGDIILDGLDEIVRKYVVFKEEEFADIVIATLGADAGIVGAAFLS</sequence>
<dbReference type="Gene3D" id="3.30.420.40">
    <property type="match status" value="2"/>
</dbReference>
<dbReference type="GO" id="GO:0004340">
    <property type="term" value="F:glucokinase activity"/>
    <property type="evidence" value="ECO:0007669"/>
    <property type="project" value="UniProtKB-EC"/>
</dbReference>
<keyword evidence="2" id="KW-0808">Transferase</keyword>
<gene>
    <name evidence="2" type="primary">glcK</name>
    <name evidence="2" type="ORF">R28058_25121</name>
</gene>
<dbReference type="SUPFAM" id="SSF53067">
    <property type="entry name" value="Actin-like ATPase domain"/>
    <property type="match status" value="1"/>
</dbReference>
<evidence type="ECO:0000256" key="1">
    <source>
        <dbReference type="ARBA" id="ARBA00006479"/>
    </source>
</evidence>
<reference evidence="3" key="1">
    <citation type="submission" date="2015-01" db="EMBL/GenBank/DDBJ databases">
        <authorList>
            <person name="Aslett M.A."/>
            <person name="De Silva N."/>
        </authorList>
    </citation>
    <scope>NUCLEOTIDE SEQUENCE [LARGE SCALE GENOMIC DNA]</scope>
    <source>
        <strain evidence="3">R28058</strain>
    </source>
</reference>
<dbReference type="RefSeq" id="WP_055342844.1">
    <property type="nucleotide sequence ID" value="NZ_CDNI01000021.1"/>
</dbReference>
<dbReference type="PANTHER" id="PTHR18964:SF149">
    <property type="entry name" value="BIFUNCTIONAL UDP-N-ACETYLGLUCOSAMINE 2-EPIMERASE_N-ACETYLMANNOSAMINE KINASE"/>
    <property type="match status" value="1"/>
</dbReference>
<dbReference type="EC" id="2.7.1.2" evidence="2"/>
<dbReference type="PANTHER" id="PTHR18964">
    <property type="entry name" value="ROK (REPRESSOR, ORF, KINASE) FAMILY"/>
    <property type="match status" value="1"/>
</dbReference>
<comment type="similarity">
    <text evidence="1">Belongs to the ROK (NagC/XylR) family.</text>
</comment>
<organism evidence="2 3">
    <name type="scientific">Paraclostridium sordellii</name>
    <name type="common">Clostridium sordellii</name>
    <dbReference type="NCBI Taxonomy" id="1505"/>
    <lineage>
        <taxon>Bacteria</taxon>
        <taxon>Bacillati</taxon>
        <taxon>Bacillota</taxon>
        <taxon>Clostridia</taxon>
        <taxon>Peptostreptococcales</taxon>
        <taxon>Peptostreptococcaceae</taxon>
        <taxon>Paraclostridium</taxon>
    </lineage>
</organism>
<dbReference type="Pfam" id="PF00480">
    <property type="entry name" value="ROK"/>
    <property type="match status" value="1"/>
</dbReference>
<name>A0A0C7RA13_PARSO</name>
<evidence type="ECO:0000313" key="2">
    <source>
        <dbReference type="EMBL" id="CEQ04794.1"/>
    </source>
</evidence>
<dbReference type="EC" id="2.7.1.-" evidence="2"/>
<accession>A0A0C7RA13</accession>
<dbReference type="EMBL" id="CEKZ01000014">
    <property type="protein sequence ID" value="CEQ04794.1"/>
    <property type="molecule type" value="Genomic_DNA"/>
</dbReference>
<keyword evidence="2" id="KW-0418">Kinase</keyword>
<dbReference type="Proteomes" id="UP000049127">
    <property type="component" value="Unassembled WGS sequence"/>
</dbReference>
<dbReference type="OrthoDB" id="9810372at2"/>
<proteinExistence type="inferred from homology"/>
<dbReference type="AlphaFoldDB" id="A0A0C7RA13"/>
<dbReference type="InterPro" id="IPR000600">
    <property type="entry name" value="ROK"/>
</dbReference>
<protein>
    <submittedName>
        <fullName evidence="2">ROK family glucokinase</fullName>
        <ecNumber evidence="2">2.7.1.-</ecNumber>
        <ecNumber evidence="2">2.7.1.2</ecNumber>
    </submittedName>
</protein>